<dbReference type="GO" id="GO:0006364">
    <property type="term" value="P:rRNA processing"/>
    <property type="evidence" value="ECO:0007669"/>
    <property type="project" value="UniProtKB-KW"/>
</dbReference>
<keyword evidence="9" id="KW-1185">Reference proteome</keyword>
<name>A0A6G1GDU8_9PEZI</name>
<dbReference type="EMBL" id="ML975150">
    <property type="protein sequence ID" value="KAF1816202.1"/>
    <property type="molecule type" value="Genomic_DNA"/>
</dbReference>
<evidence type="ECO:0000256" key="5">
    <source>
        <dbReference type="ARBA" id="ARBA00022884"/>
    </source>
</evidence>
<dbReference type="Proteomes" id="UP000504638">
    <property type="component" value="Unplaced"/>
</dbReference>
<comment type="similarity">
    <text evidence="7">Belongs to the GAR1 family.</text>
</comment>
<accession>A0A6G1GDU8</accession>
<comment type="subunit">
    <text evidence="7">Component of the small nucleolar ribonucleoprotein particles containing H/ACA-type snoRNAs (H/ACA snoRNPs).</text>
</comment>
<sequence>MKVAEPDSEPPKTKNEMPMIHVEKPTVEITPEMKISFLGQVEVIITPDKTSNARLVSVKAQQSAERNVYDCGTYLCLEDRQILGVIDEAIGRVQDPYYTFFIT</sequence>
<dbReference type="GO" id="GO:0005732">
    <property type="term" value="C:sno(s)RNA-containing ribonucleoprotein complex"/>
    <property type="evidence" value="ECO:0007669"/>
    <property type="project" value="InterPro"/>
</dbReference>
<evidence type="ECO:0000313" key="8">
    <source>
        <dbReference type="EMBL" id="KAF1816202.1"/>
    </source>
</evidence>
<dbReference type="InterPro" id="IPR009000">
    <property type="entry name" value="Transl_B-barrel_sf"/>
</dbReference>
<comment type="subcellular location">
    <subcellularLocation>
        <location evidence="7">Nucleus</location>
        <location evidence="7">Nucleolus</location>
    </subcellularLocation>
</comment>
<keyword evidence="2 7" id="KW-0690">Ribosome biogenesis</keyword>
<reference evidence="8 10" key="1">
    <citation type="submission" date="2020-01" db="EMBL/GenBank/DDBJ databases">
        <authorList>
            <consortium name="DOE Joint Genome Institute"/>
            <person name="Haridas S."/>
            <person name="Albert R."/>
            <person name="Binder M."/>
            <person name="Bloem J."/>
            <person name="Labutti K."/>
            <person name="Salamov A."/>
            <person name="Andreopoulos B."/>
            <person name="Baker S.E."/>
            <person name="Barry K."/>
            <person name="Bills G."/>
            <person name="Bluhm B.H."/>
            <person name="Cannon C."/>
            <person name="Castanera R."/>
            <person name="Culley D.E."/>
            <person name="Daum C."/>
            <person name="Ezra D."/>
            <person name="Gonzalez J.B."/>
            <person name="Henrissat B."/>
            <person name="Kuo A."/>
            <person name="Liang C."/>
            <person name="Lipzen A."/>
            <person name="Lutzoni F."/>
            <person name="Magnuson J."/>
            <person name="Mondo S."/>
            <person name="Nolan M."/>
            <person name="Ohm R."/>
            <person name="Pangilinan J."/>
            <person name="Park H.-J."/>
            <person name="Ramirez L."/>
            <person name="Alfaro M."/>
            <person name="Sun H."/>
            <person name="Tritt A."/>
            <person name="Yoshinaga Y."/>
            <person name="Zwiers L.-H."/>
            <person name="Turgeon B.G."/>
            <person name="Goodwin S.B."/>
            <person name="Spatafora J.W."/>
            <person name="Crous P.W."/>
            <person name="Grigoriev I.V."/>
        </authorList>
    </citation>
    <scope>NUCLEOTIDE SEQUENCE</scope>
    <source>
        <strain evidence="8 10">CBS 781.70</strain>
    </source>
</reference>
<keyword evidence="4" id="KW-0597">Phosphoprotein</keyword>
<dbReference type="SUPFAM" id="SSF50447">
    <property type="entry name" value="Translation proteins"/>
    <property type="match status" value="1"/>
</dbReference>
<organism evidence="8">
    <name type="scientific">Eremomyces bilateralis CBS 781.70</name>
    <dbReference type="NCBI Taxonomy" id="1392243"/>
    <lineage>
        <taxon>Eukaryota</taxon>
        <taxon>Fungi</taxon>
        <taxon>Dikarya</taxon>
        <taxon>Ascomycota</taxon>
        <taxon>Pezizomycotina</taxon>
        <taxon>Dothideomycetes</taxon>
        <taxon>Dothideomycetes incertae sedis</taxon>
        <taxon>Eremomycetales</taxon>
        <taxon>Eremomycetaceae</taxon>
        <taxon>Eremomyces</taxon>
    </lineage>
</organism>
<dbReference type="GO" id="GO:0003723">
    <property type="term" value="F:RNA binding"/>
    <property type="evidence" value="ECO:0007669"/>
    <property type="project" value="UniProtKB-KW"/>
</dbReference>
<keyword evidence="3 7" id="KW-0698">rRNA processing</keyword>
<dbReference type="RefSeq" id="XP_033537833.1">
    <property type="nucleotide sequence ID" value="XM_033675994.1"/>
</dbReference>
<dbReference type="InterPro" id="IPR007504">
    <property type="entry name" value="H/ACA_rnp_Gar1/Naf1"/>
</dbReference>
<dbReference type="OrthoDB" id="21550at2759"/>
<dbReference type="Gene3D" id="2.40.10.230">
    <property type="entry name" value="Probable tRNA pseudouridine synthase domain"/>
    <property type="match status" value="1"/>
</dbReference>
<dbReference type="AlphaFoldDB" id="A0A6G1GDU8"/>
<dbReference type="GeneID" id="54416564"/>
<dbReference type="GO" id="GO:0000493">
    <property type="term" value="P:box H/ACA snoRNP assembly"/>
    <property type="evidence" value="ECO:0007669"/>
    <property type="project" value="InterPro"/>
</dbReference>
<keyword evidence="6 7" id="KW-0539">Nucleus</keyword>
<gene>
    <name evidence="8 10" type="ORF">P152DRAFT_389652</name>
</gene>
<dbReference type="PANTHER" id="PTHR31633">
    <property type="entry name" value="H/ACA RIBONUCLEOPROTEIN COMPLEX NON-CORE SUBUNIT NAF1"/>
    <property type="match status" value="1"/>
</dbReference>
<dbReference type="GO" id="GO:0005730">
    <property type="term" value="C:nucleolus"/>
    <property type="evidence" value="ECO:0007669"/>
    <property type="project" value="UniProtKB-SubCell"/>
</dbReference>
<evidence type="ECO:0000256" key="1">
    <source>
        <dbReference type="ARBA" id="ARBA00009801"/>
    </source>
</evidence>
<evidence type="ECO:0000256" key="7">
    <source>
        <dbReference type="RuleBase" id="RU364004"/>
    </source>
</evidence>
<evidence type="ECO:0000256" key="3">
    <source>
        <dbReference type="ARBA" id="ARBA00022552"/>
    </source>
</evidence>
<dbReference type="InterPro" id="IPR040309">
    <property type="entry name" value="Naf1"/>
</dbReference>
<evidence type="ECO:0000256" key="4">
    <source>
        <dbReference type="ARBA" id="ARBA00022553"/>
    </source>
</evidence>
<evidence type="ECO:0000256" key="6">
    <source>
        <dbReference type="ARBA" id="ARBA00023242"/>
    </source>
</evidence>
<dbReference type="PANTHER" id="PTHR31633:SF1">
    <property type="entry name" value="H_ACA RIBONUCLEOPROTEIN COMPLEX NON-CORE SUBUNIT NAF1"/>
    <property type="match status" value="1"/>
</dbReference>
<dbReference type="GO" id="GO:0001522">
    <property type="term" value="P:pseudouridine synthesis"/>
    <property type="evidence" value="ECO:0007669"/>
    <property type="project" value="InterPro"/>
</dbReference>
<dbReference type="Pfam" id="PF04410">
    <property type="entry name" value="Gar1"/>
    <property type="match status" value="1"/>
</dbReference>
<feature type="non-terminal residue" evidence="8">
    <location>
        <position position="103"/>
    </location>
</feature>
<evidence type="ECO:0000313" key="9">
    <source>
        <dbReference type="Proteomes" id="UP000504638"/>
    </source>
</evidence>
<comment type="similarity">
    <text evidence="1">Belongs to the NAF1 family.</text>
</comment>
<proteinExistence type="inferred from homology"/>
<keyword evidence="5 7" id="KW-0694">RNA-binding</keyword>
<dbReference type="InterPro" id="IPR038664">
    <property type="entry name" value="Gar1/Naf1_Cbf5-bd_sf"/>
</dbReference>
<evidence type="ECO:0000313" key="10">
    <source>
        <dbReference type="RefSeq" id="XP_033537833.1"/>
    </source>
</evidence>
<reference evidence="10" key="2">
    <citation type="submission" date="2020-04" db="EMBL/GenBank/DDBJ databases">
        <authorList>
            <consortium name="NCBI Genome Project"/>
        </authorList>
    </citation>
    <scope>NUCLEOTIDE SEQUENCE</scope>
    <source>
        <strain evidence="10">CBS 781.70</strain>
    </source>
</reference>
<comment type="function">
    <text evidence="7">Required for ribosome biogenesis. Part of a complex which catalyzes pseudouridylation of rRNA. This involves the isomerization of uridine such that the ribose is subsequently attached to C5, instead of the normal N1. Pseudouridine ("psi") residues may serve to stabilize the conformation of rRNAs.</text>
</comment>
<reference evidence="10" key="3">
    <citation type="submission" date="2025-04" db="UniProtKB">
        <authorList>
            <consortium name="RefSeq"/>
        </authorList>
    </citation>
    <scope>IDENTIFICATION</scope>
    <source>
        <strain evidence="10">CBS 781.70</strain>
    </source>
</reference>
<keyword evidence="7" id="KW-0687">Ribonucleoprotein</keyword>
<protein>
    <recommendedName>
        <fullName evidence="7">H/ACA ribonucleoprotein complex subunit</fullName>
    </recommendedName>
</protein>
<evidence type="ECO:0000256" key="2">
    <source>
        <dbReference type="ARBA" id="ARBA00022517"/>
    </source>
</evidence>